<evidence type="ECO:0000259" key="5">
    <source>
        <dbReference type="Pfam" id="PF21075"/>
    </source>
</evidence>
<feature type="compositionally biased region" description="Low complexity" evidence="2">
    <location>
        <begin position="332"/>
        <end position="355"/>
    </location>
</feature>
<accession>A0ABV6K059</accession>
<feature type="domain" description="NAD-glutamate dehydrogenase N-terminal ACT1" evidence="5">
    <location>
        <begin position="71"/>
        <end position="213"/>
    </location>
</feature>
<dbReference type="Pfam" id="PF21073">
    <property type="entry name" value="GDH_HM1"/>
    <property type="match status" value="1"/>
</dbReference>
<proteinExistence type="predicted"/>
<dbReference type="SUPFAM" id="SSF51735">
    <property type="entry name" value="NAD(P)-binding Rossmann-fold domains"/>
    <property type="match status" value="1"/>
</dbReference>
<dbReference type="Proteomes" id="UP001589865">
    <property type="component" value="Unassembled WGS sequence"/>
</dbReference>
<dbReference type="InterPro" id="IPR049058">
    <property type="entry name" value="NAD_Glu_DH_HM2"/>
</dbReference>
<dbReference type="InterPro" id="IPR049059">
    <property type="entry name" value="NAD_Glu_DH_HM1"/>
</dbReference>
<keyword evidence="1" id="KW-0560">Oxidoreductase</keyword>
<organism evidence="8 9">
    <name type="scientific">Roseomonas elaeocarpi</name>
    <dbReference type="NCBI Taxonomy" id="907779"/>
    <lineage>
        <taxon>Bacteria</taxon>
        <taxon>Pseudomonadati</taxon>
        <taxon>Pseudomonadota</taxon>
        <taxon>Alphaproteobacteria</taxon>
        <taxon>Acetobacterales</taxon>
        <taxon>Roseomonadaceae</taxon>
        <taxon>Roseomonas</taxon>
    </lineage>
</organism>
<feature type="domain" description="NAD-glutamate dehydrogenase ACT2" evidence="6">
    <location>
        <begin position="478"/>
        <end position="564"/>
    </location>
</feature>
<dbReference type="SUPFAM" id="SSF53223">
    <property type="entry name" value="Aminoacid dehydrogenase-like, N-terminal domain"/>
    <property type="match status" value="1"/>
</dbReference>
<name>A0ABV6K059_9PROT</name>
<feature type="domain" description="NAD-specific glutamate dehydrogenase C-terminal" evidence="4">
    <location>
        <begin position="1342"/>
        <end position="1628"/>
    </location>
</feature>
<dbReference type="Pfam" id="PF21079">
    <property type="entry name" value="GDH_HM2"/>
    <property type="match status" value="1"/>
</dbReference>
<dbReference type="Pfam" id="PF21074">
    <property type="entry name" value="GDH_C"/>
    <property type="match status" value="1"/>
</dbReference>
<dbReference type="PANTHER" id="PTHR43403:SF1">
    <property type="entry name" value="NAD-SPECIFIC GLUTAMATE DEHYDROGENASE"/>
    <property type="match status" value="1"/>
</dbReference>
<dbReference type="PANTHER" id="PTHR43403">
    <property type="entry name" value="NAD-SPECIFIC GLUTAMATE DEHYDROGENASE"/>
    <property type="match status" value="1"/>
</dbReference>
<dbReference type="InterPro" id="IPR036291">
    <property type="entry name" value="NAD(P)-bd_dom_sf"/>
</dbReference>
<dbReference type="InterPro" id="IPR046346">
    <property type="entry name" value="Aminoacid_DH-like_N_sf"/>
</dbReference>
<evidence type="ECO:0000256" key="2">
    <source>
        <dbReference type="SAM" id="MobiDB-lite"/>
    </source>
</evidence>
<dbReference type="Pfam" id="PF21075">
    <property type="entry name" value="GDH_ACT1"/>
    <property type="match status" value="1"/>
</dbReference>
<dbReference type="InterPro" id="IPR049064">
    <property type="entry name" value="NAD_Glu_DH_ACT3"/>
</dbReference>
<dbReference type="InterPro" id="IPR024727">
    <property type="entry name" value="NAD_Glu_DH_N_ACT1"/>
</dbReference>
<evidence type="ECO:0000259" key="4">
    <source>
        <dbReference type="Pfam" id="PF21074"/>
    </source>
</evidence>
<dbReference type="InterPro" id="IPR049062">
    <property type="entry name" value="NAD_Glu_DH_ACT2"/>
</dbReference>
<evidence type="ECO:0000259" key="6">
    <source>
        <dbReference type="Pfam" id="PF21076"/>
    </source>
</evidence>
<feature type="region of interest" description="Disordered" evidence="2">
    <location>
        <begin position="1"/>
        <end position="43"/>
    </location>
</feature>
<sequence>MPQDQVASPPEHNPHGRPPQPPPAAAAGQGGTAATRAVPEGAGLREGILRDAETSLDRLVPAHPAEARHLLRALFEALPTAELAAEAPESLAEAAASLLGFAALREGEAAPGRGAKVRLLPPGPGRAAAVAEIVNDDMPFLVDSAVATLTLSGRTVRRLLHPVLPVRRDAGGRLLGFGADAPGTDAPETDAPARDAGTGRGRAESLMRIEIAPAPTRLLGEDAPTAGVEAAAAPDWPAVEAALRDALRDLRLARADAPAMRDRLLAAGTDVAGAPDGEEARRFLGWMAEGNFLLLGHRLLRLDAAAEAREIDGLGLLRDMAVPAFDALAPAAYPDSQSSGTQTPDDQTPQGQVPVAATLPTLTVTKAGLRSRLHRPVQLDLVLTPVFPEGRAVAVHAFLGLFAPSAYNRNPRSIPWLGRKVDRILLAAGAAPDSHVERSLRNILDTWPRDELFSATEAEILDAARRVVDLQIRPHPALVLRRDPSGRSVSALAWLPRDTFDTRLRERVGRLIATAFDARLSTVGVAMGDGPLARVHYVLRTTPGAVPAVDDAVLETAVAQAARSFADRLADALRRERGEAAAAETLTRWAEAFPAGYAEDTPATQAVADLRLAEVALETGRPAARVTRAAAGGARQLVLRLASPGGPLPLADALPLFESLDLRAVEETPYRLAPAGQPAAVLHVFTLEAGAAVEADRFPALLAALDALLGGRIEADGFNRLVLRAGLDWRECWLLRAMFRWLKQVGFTFSQEAVAGALAAEPEAARLLTDLFLLRFDPARAGNTASRGDAPMAPAATGPDEAALVSRWEALLDRVDDPDADRILRRLRTLLDAILRTNYFQRRDRLVLKIDSAAAGEMPAPRPWREIFVHAVEMEGCHLRAGPVARGGIRWSDRREDFRTEILGLMKAQRLKNVVIVPTGAKGGFVLKGAVPPASDRERFNAAGIAAYRQLVRGMLDVTDNLQGETVVPPENVVRRDGDDPYIVAAADKGTATFSDTANALSAEYGFWLGDAFASGGSQGYDHKAMGITARGAWVMIARHFAELGHDIQREPFTVAGVGDMSGDVFGNGLLVSRQTRLVAAFDHRHIFLDPDPDPEASFRERERLFRLPRSSWADYEARLLSKGGGIFPRNAKFLPLSPEARTLLGIERERAEPAEVLRAILRLDVDLLYFGGIGTYVKGSAETQAEAGDRANDAIRVDGRELRAKVLGEGANLAITQAGRIEAAKAGVHLNTDALDNSAGVSTSDHEVNIKVLLADATASGAITMPARDTLLAAMTDELAEQVLRDNTEQSLAVSLEEAAGPDALPDHAALMTRLEAAGLLDRAVAGLPDAASMTARIASGEALTRPEIAALLPVAKLWLADAIEGSALPDDPALVPLLVDYFPTPLRDRFGAEARRHRLRRELIATVLANAVANRLGPAALARLAAEAPPEAVVREAWLAAALFGIDAAADAIDAAQAPWPVRRDALLALRRLQEASAQGLLHQDIPGEAPGLGDTLEALRPGVAALVAEAPAGTPDLDLPEDAGRLAAAAPALLPALGVLRLAAEAGTGPAAAARAWGEAGRGMALDALRGAALAAPAAGPFGPRARLSLIEEVDALQRRFAAAILRGEDPAATAGEALRTAQEAAAVPDLGAVTVALHALRRVAPPSAAPGRAAAA</sequence>
<evidence type="ECO:0000313" key="8">
    <source>
        <dbReference type="EMBL" id="MFC0410158.1"/>
    </source>
</evidence>
<feature type="domain" description="NAD-glutamate dehydrogenase catalytic" evidence="3">
    <location>
        <begin position="810"/>
        <end position="1297"/>
    </location>
</feature>
<dbReference type="EMBL" id="JBHLUN010000013">
    <property type="protein sequence ID" value="MFC0410158.1"/>
    <property type="molecule type" value="Genomic_DNA"/>
</dbReference>
<dbReference type="Gene3D" id="3.40.50.720">
    <property type="entry name" value="NAD(P)-binding Rossmann-like Domain"/>
    <property type="match status" value="1"/>
</dbReference>
<comment type="caution">
    <text evidence="8">The sequence shown here is derived from an EMBL/GenBank/DDBJ whole genome shotgun (WGS) entry which is preliminary data.</text>
</comment>
<dbReference type="Pfam" id="PF21078">
    <property type="entry name" value="GDH_HM3"/>
    <property type="match status" value="1"/>
</dbReference>
<gene>
    <name evidence="8" type="ORF">ACFFGY_18040</name>
</gene>
<feature type="region of interest" description="Disordered" evidence="2">
    <location>
        <begin position="179"/>
        <end position="202"/>
    </location>
</feature>
<reference evidence="8 9" key="1">
    <citation type="submission" date="2024-09" db="EMBL/GenBank/DDBJ databases">
        <authorList>
            <person name="Sun Q."/>
            <person name="Mori K."/>
        </authorList>
    </citation>
    <scope>NUCLEOTIDE SEQUENCE [LARGE SCALE GENOMIC DNA]</scope>
    <source>
        <strain evidence="8 9">TBRC 5777</strain>
    </source>
</reference>
<keyword evidence="9" id="KW-1185">Reference proteome</keyword>
<evidence type="ECO:0000259" key="3">
    <source>
        <dbReference type="Pfam" id="PF05088"/>
    </source>
</evidence>
<dbReference type="InterPro" id="IPR049056">
    <property type="entry name" value="NAD_Glu_DH_HM3"/>
</dbReference>
<evidence type="ECO:0000313" key="9">
    <source>
        <dbReference type="Proteomes" id="UP001589865"/>
    </source>
</evidence>
<dbReference type="RefSeq" id="WP_377045910.1">
    <property type="nucleotide sequence ID" value="NZ_JBHLUN010000013.1"/>
</dbReference>
<dbReference type="Pfam" id="PF21077">
    <property type="entry name" value="GDH_ACT3"/>
    <property type="match status" value="1"/>
</dbReference>
<dbReference type="Pfam" id="PF05088">
    <property type="entry name" value="Bac_GDH_CD"/>
    <property type="match status" value="1"/>
</dbReference>
<feature type="region of interest" description="Disordered" evidence="2">
    <location>
        <begin position="332"/>
        <end position="356"/>
    </location>
</feature>
<dbReference type="InterPro" id="IPR028971">
    <property type="entry name" value="NAD-GDH_cat"/>
</dbReference>
<evidence type="ECO:0000259" key="7">
    <source>
        <dbReference type="Pfam" id="PF21077"/>
    </source>
</evidence>
<dbReference type="InterPro" id="IPR007780">
    <property type="entry name" value="NAD_Glu_DH_bac"/>
</dbReference>
<feature type="domain" description="NAD-glutamate dehydrogenase ACT3" evidence="7">
    <location>
        <begin position="629"/>
        <end position="695"/>
    </location>
</feature>
<dbReference type="InterPro" id="IPR048381">
    <property type="entry name" value="GDH_C"/>
</dbReference>
<dbReference type="PIRSF" id="PIRSF036761">
    <property type="entry name" value="GDH_Mll4104"/>
    <property type="match status" value="1"/>
</dbReference>
<evidence type="ECO:0000256" key="1">
    <source>
        <dbReference type="ARBA" id="ARBA00023002"/>
    </source>
</evidence>
<protein>
    <submittedName>
        <fullName evidence="8">NAD-glutamate dehydrogenase domain-containing protein</fullName>
    </submittedName>
</protein>
<dbReference type="Pfam" id="PF21076">
    <property type="entry name" value="GDH_ACT2"/>
    <property type="match status" value="1"/>
</dbReference>